<dbReference type="Gene3D" id="3.30.70.1900">
    <property type="match status" value="1"/>
</dbReference>
<gene>
    <name evidence="5" type="ORF">Rain11_1907</name>
</gene>
<dbReference type="InterPro" id="IPR045747">
    <property type="entry name" value="CRISPR-assoc_prot_Cas6_N_sf"/>
</dbReference>
<dbReference type="Gene3D" id="3.30.70.1890">
    <property type="match status" value="1"/>
</dbReference>
<dbReference type="CDD" id="cd21140">
    <property type="entry name" value="Cas6_I-like"/>
    <property type="match status" value="1"/>
</dbReference>
<evidence type="ECO:0000256" key="3">
    <source>
        <dbReference type="ARBA" id="ARBA00023118"/>
    </source>
</evidence>
<keyword evidence="3" id="KW-0051">Antiviral defense</keyword>
<dbReference type="InterPro" id="IPR049435">
    <property type="entry name" value="Cas_Cas6_C"/>
</dbReference>
<protein>
    <submittedName>
        <fullName evidence="5">CRISPR-associated endoribonuclease Cas6</fullName>
    </submittedName>
</protein>
<comment type="similarity">
    <text evidence="1">Belongs to the CRISPR-associated protein Cas6/Cse3/CasE family.</text>
</comment>
<evidence type="ECO:0000313" key="6">
    <source>
        <dbReference type="Proteomes" id="UP000233387"/>
    </source>
</evidence>
<dbReference type="OrthoDB" id="976713at2"/>
<dbReference type="NCBIfam" id="TIGR01877">
    <property type="entry name" value="cas_cas6"/>
    <property type="match status" value="1"/>
</dbReference>
<feature type="domain" description="CRISPR associated protein Cas6 C-terminal" evidence="4">
    <location>
        <begin position="110"/>
        <end position="244"/>
    </location>
</feature>
<dbReference type="AlphaFoldDB" id="A0A2N3IBZ5"/>
<evidence type="ECO:0000313" key="5">
    <source>
        <dbReference type="EMBL" id="PKQ67817.1"/>
    </source>
</evidence>
<keyword evidence="2" id="KW-0694">RNA-binding</keyword>
<organism evidence="5 6">
    <name type="scientific">Raineya orbicola</name>
    <dbReference type="NCBI Taxonomy" id="2016530"/>
    <lineage>
        <taxon>Bacteria</taxon>
        <taxon>Pseudomonadati</taxon>
        <taxon>Bacteroidota</taxon>
        <taxon>Cytophagia</taxon>
        <taxon>Cytophagales</taxon>
        <taxon>Raineyaceae</taxon>
        <taxon>Raineya</taxon>
    </lineage>
</organism>
<dbReference type="GO" id="GO:0003723">
    <property type="term" value="F:RNA binding"/>
    <property type="evidence" value="ECO:0007669"/>
    <property type="project" value="UniProtKB-KW"/>
</dbReference>
<accession>A0A2N3IBZ5</accession>
<dbReference type="Proteomes" id="UP000233387">
    <property type="component" value="Unassembled WGS sequence"/>
</dbReference>
<dbReference type="PANTHER" id="PTHR36984">
    <property type="entry name" value="CRISPR-ASSOCIATED ENDORIBONUCLEASE CAS6 1"/>
    <property type="match status" value="1"/>
</dbReference>
<dbReference type="GO" id="GO:0016788">
    <property type="term" value="F:hydrolase activity, acting on ester bonds"/>
    <property type="evidence" value="ECO:0007669"/>
    <property type="project" value="InterPro"/>
</dbReference>
<evidence type="ECO:0000256" key="1">
    <source>
        <dbReference type="ARBA" id="ARBA00005937"/>
    </source>
</evidence>
<reference evidence="5 6" key="1">
    <citation type="submission" date="2017-06" db="EMBL/GenBank/DDBJ databases">
        <title>Raineya orbicola gen. nov., sp. nov. a slightly thermophilic bacterium of the phylum Bacteroidetes and the description of Raineyaceae fam. nov.</title>
        <authorList>
            <person name="Albuquerque L."/>
            <person name="Polonia A.R.M."/>
            <person name="Barroso C."/>
            <person name="Froufe H.J.C."/>
            <person name="Lage O."/>
            <person name="Lobo-Da-Cunha A."/>
            <person name="Egas C."/>
            <person name="Da Costa M.S."/>
        </authorList>
    </citation>
    <scope>NUCLEOTIDE SEQUENCE [LARGE SCALE GENOMIC DNA]</scope>
    <source>
        <strain evidence="5 6">SPSPC-11</strain>
    </source>
</reference>
<dbReference type="RefSeq" id="WP_101359172.1">
    <property type="nucleotide sequence ID" value="NZ_NKXO01000030.1"/>
</dbReference>
<dbReference type="Pfam" id="PF01881">
    <property type="entry name" value="Cas_Cas6_C"/>
    <property type="match status" value="1"/>
</dbReference>
<keyword evidence="6" id="KW-1185">Reference proteome</keyword>
<name>A0A2N3IBZ5_9BACT</name>
<dbReference type="InterPro" id="IPR010156">
    <property type="entry name" value="CRISPR-assoc_prot_Cas6"/>
</dbReference>
<dbReference type="EMBL" id="NKXO01000030">
    <property type="protein sequence ID" value="PKQ67817.1"/>
    <property type="molecule type" value="Genomic_DNA"/>
</dbReference>
<dbReference type="GO" id="GO:0051607">
    <property type="term" value="P:defense response to virus"/>
    <property type="evidence" value="ECO:0007669"/>
    <property type="project" value="UniProtKB-KW"/>
</dbReference>
<evidence type="ECO:0000259" key="4">
    <source>
        <dbReference type="Pfam" id="PF01881"/>
    </source>
</evidence>
<dbReference type="PANTHER" id="PTHR36984:SF1">
    <property type="entry name" value="CRISPR-ASSOCIATED ENDORIBONUCLEASE CAS6 1"/>
    <property type="match status" value="1"/>
</dbReference>
<comment type="caution">
    <text evidence="5">The sequence shown here is derived from an EMBL/GenBank/DDBJ whole genome shotgun (WGS) entry which is preliminary data.</text>
</comment>
<sequence length="276" mass="32028">MRVRIVFGLKNKGACVPFHHQHLLYELVMRLLPPTYNLYTYSFSGLKGQTQTTQKGLHFYSSKVTWVVSSVSKSFLKQLVSAIFQQKELHIGELLLKPEYVEKELLPDLSNKTQFLCISPIVLANPNKNSFYAKHFVSPSSSLFSDLIYEATLSRMEASHLYSPDEMKEFSKFQIVPDAEYLERIKNNDKKFARIYTLQESGIRYEIRGYTFPFTLYAHPKVQDFVLACGLGSYTYRGYGMLDLADHSQTQKFILPHWEMIDEDLEVIKVNTKDEF</sequence>
<proteinExistence type="inferred from homology"/>
<evidence type="ECO:0000256" key="2">
    <source>
        <dbReference type="ARBA" id="ARBA00022884"/>
    </source>
</evidence>